<evidence type="ECO:0000259" key="6">
    <source>
        <dbReference type="Pfam" id="PF07980"/>
    </source>
</evidence>
<evidence type="ECO:0000256" key="5">
    <source>
        <dbReference type="ARBA" id="ARBA00023237"/>
    </source>
</evidence>
<organism evidence="8 9">
    <name type="scientific">Albibacterium bauzanense</name>
    <dbReference type="NCBI Taxonomy" id="653929"/>
    <lineage>
        <taxon>Bacteria</taxon>
        <taxon>Pseudomonadati</taxon>
        <taxon>Bacteroidota</taxon>
        <taxon>Sphingobacteriia</taxon>
        <taxon>Sphingobacteriales</taxon>
        <taxon>Sphingobacteriaceae</taxon>
        <taxon>Albibacterium</taxon>
    </lineage>
</organism>
<evidence type="ECO:0000256" key="1">
    <source>
        <dbReference type="ARBA" id="ARBA00004442"/>
    </source>
</evidence>
<dbReference type="OrthoDB" id="618454at2"/>
<dbReference type="EMBL" id="SMGO01000003">
    <property type="protein sequence ID" value="TCK80964.1"/>
    <property type="molecule type" value="Genomic_DNA"/>
</dbReference>
<dbReference type="Pfam" id="PF07980">
    <property type="entry name" value="SusD_RagB"/>
    <property type="match status" value="1"/>
</dbReference>
<keyword evidence="4" id="KW-0472">Membrane</keyword>
<evidence type="ECO:0000313" key="8">
    <source>
        <dbReference type="EMBL" id="TCK80964.1"/>
    </source>
</evidence>
<evidence type="ECO:0000256" key="2">
    <source>
        <dbReference type="ARBA" id="ARBA00006275"/>
    </source>
</evidence>
<proteinExistence type="inferred from homology"/>
<dbReference type="RefSeq" id="WP_132225742.1">
    <property type="nucleotide sequence ID" value="NZ_SMGO01000003.1"/>
</dbReference>
<comment type="subcellular location">
    <subcellularLocation>
        <location evidence="1">Cell outer membrane</location>
    </subcellularLocation>
</comment>
<dbReference type="InterPro" id="IPR011990">
    <property type="entry name" value="TPR-like_helical_dom_sf"/>
</dbReference>
<dbReference type="AlphaFoldDB" id="A0A4R1LRM6"/>
<evidence type="ECO:0000256" key="3">
    <source>
        <dbReference type="ARBA" id="ARBA00022729"/>
    </source>
</evidence>
<name>A0A4R1LRM6_9SPHI</name>
<accession>A0A4R1LRM6</accession>
<dbReference type="PROSITE" id="PS51257">
    <property type="entry name" value="PROKAR_LIPOPROTEIN"/>
    <property type="match status" value="1"/>
</dbReference>
<dbReference type="CDD" id="cd08977">
    <property type="entry name" value="SusD"/>
    <property type="match status" value="1"/>
</dbReference>
<feature type="domain" description="RagB/SusD" evidence="6">
    <location>
        <begin position="268"/>
        <end position="469"/>
    </location>
</feature>
<feature type="domain" description="SusD-like N-terminal" evidence="7">
    <location>
        <begin position="94"/>
        <end position="229"/>
    </location>
</feature>
<evidence type="ECO:0000256" key="4">
    <source>
        <dbReference type="ARBA" id="ARBA00023136"/>
    </source>
</evidence>
<reference evidence="8 9" key="1">
    <citation type="submission" date="2019-03" db="EMBL/GenBank/DDBJ databases">
        <title>Genomic Encyclopedia of Archaeal and Bacterial Type Strains, Phase II (KMG-II): from individual species to whole genera.</title>
        <authorList>
            <person name="Goeker M."/>
        </authorList>
    </citation>
    <scope>NUCLEOTIDE SEQUENCE [LARGE SCALE GENOMIC DNA]</scope>
    <source>
        <strain evidence="8 9">DSM 22554</strain>
    </source>
</reference>
<dbReference type="InterPro" id="IPR033985">
    <property type="entry name" value="SusD-like_N"/>
</dbReference>
<keyword evidence="3" id="KW-0732">Signal</keyword>
<dbReference type="Pfam" id="PF14322">
    <property type="entry name" value="SusD-like_3"/>
    <property type="match status" value="1"/>
</dbReference>
<protein>
    <submittedName>
        <fullName evidence="8">Putative outer membrane starch-binding protein</fullName>
    </submittedName>
</protein>
<dbReference type="GO" id="GO:0009279">
    <property type="term" value="C:cell outer membrane"/>
    <property type="evidence" value="ECO:0007669"/>
    <property type="project" value="UniProtKB-SubCell"/>
</dbReference>
<dbReference type="SUPFAM" id="SSF48452">
    <property type="entry name" value="TPR-like"/>
    <property type="match status" value="1"/>
</dbReference>
<dbReference type="Proteomes" id="UP000294616">
    <property type="component" value="Unassembled WGS sequence"/>
</dbReference>
<keyword evidence="5" id="KW-0998">Cell outer membrane</keyword>
<evidence type="ECO:0000313" key="9">
    <source>
        <dbReference type="Proteomes" id="UP000294616"/>
    </source>
</evidence>
<comment type="similarity">
    <text evidence="2">Belongs to the SusD family.</text>
</comment>
<comment type="caution">
    <text evidence="8">The sequence shown here is derived from an EMBL/GenBank/DDBJ whole genome shotgun (WGS) entry which is preliminary data.</text>
</comment>
<dbReference type="InterPro" id="IPR012944">
    <property type="entry name" value="SusD_RagB_dom"/>
</dbReference>
<dbReference type="Gene3D" id="1.25.40.390">
    <property type="match status" value="1"/>
</dbReference>
<gene>
    <name evidence="8" type="ORF">C8N28_2722</name>
</gene>
<keyword evidence="9" id="KW-1185">Reference proteome</keyword>
<evidence type="ECO:0000259" key="7">
    <source>
        <dbReference type="Pfam" id="PF14322"/>
    </source>
</evidence>
<sequence>MKKLNNIYSKLAVLLIMVIVVASGCKKDFLDRKPLGQLTEEDLDPGSLEGQVFAIYGGGIRNEGISGLPYIAVHNMRADDADKGSAPGDGEDAANIFDKFQYVKDFWLINSYWTGQYNLINLSNNVISAADSIAEKTPTTLINVGEAKFFRAFAYFNLVRSFGEVPKIDFRITDPSQAIVAKSPIADIYQLIDEDLAEAVAILPPSWSSQFVGRVTKGAALALQAKTFLARSMWSRALASSEAVMMSGIYDLSTPYNQIFRESQENGKESVFEIQAFYSQSNKTVGITYASRQGVRGSGDWNLGWGWNVPNQKMADAFEAGDPRKDETLLYTGQTNSPYGEFVPAGLPRPYWSKKVYTDPDIRRSTGSTQGEWFNMRVIRYGDVVLMAAEAANELGGTANIEKSLEYLEMVRARARGSNASVLPEVTTTDQTALRQAIRHERQVELGMENERFFDLVRWGIADDVLASAGYQHKNRFLPIPQPEIDKSGGVLIQNPDY</sequence>